<keyword evidence="1" id="KW-1133">Transmembrane helix</keyword>
<organism evidence="2 3">
    <name type="scientific">Patagioenas fasciata monilis</name>
    <dbReference type="NCBI Taxonomy" id="372326"/>
    <lineage>
        <taxon>Eukaryota</taxon>
        <taxon>Metazoa</taxon>
        <taxon>Chordata</taxon>
        <taxon>Craniata</taxon>
        <taxon>Vertebrata</taxon>
        <taxon>Euteleostomi</taxon>
        <taxon>Archelosauria</taxon>
        <taxon>Archosauria</taxon>
        <taxon>Dinosauria</taxon>
        <taxon>Saurischia</taxon>
        <taxon>Theropoda</taxon>
        <taxon>Coelurosauria</taxon>
        <taxon>Aves</taxon>
        <taxon>Neognathae</taxon>
        <taxon>Neoaves</taxon>
        <taxon>Columbimorphae</taxon>
        <taxon>Columbiformes</taxon>
        <taxon>Columbidae</taxon>
        <taxon>Patagioenas</taxon>
    </lineage>
</organism>
<accession>A0A1V4JX96</accession>
<keyword evidence="3" id="KW-1185">Reference proteome</keyword>
<keyword evidence="1" id="KW-0812">Transmembrane</keyword>
<name>A0A1V4JX96_PATFA</name>
<evidence type="ECO:0000313" key="3">
    <source>
        <dbReference type="Proteomes" id="UP000190648"/>
    </source>
</evidence>
<gene>
    <name evidence="2" type="ORF">AV530_007302</name>
</gene>
<comment type="caution">
    <text evidence="2">The sequence shown here is derived from an EMBL/GenBank/DDBJ whole genome shotgun (WGS) entry which is preliminary data.</text>
</comment>
<sequence>MEIWGINSTGESGAEPRGPLRALSWGQFRVRPNEGDTGWFFASRGQILAALCMAVTLQPAPLLSVLIFFRIKCCKGLGDKGEDVGKGRQMHEVQVTD</sequence>
<evidence type="ECO:0000256" key="1">
    <source>
        <dbReference type="SAM" id="Phobius"/>
    </source>
</evidence>
<evidence type="ECO:0000313" key="2">
    <source>
        <dbReference type="EMBL" id="OPJ76828.1"/>
    </source>
</evidence>
<reference evidence="2 3" key="1">
    <citation type="submission" date="2016-02" db="EMBL/GenBank/DDBJ databases">
        <title>Band-tailed pigeon sequencing and assembly.</title>
        <authorList>
            <person name="Soares A.E."/>
            <person name="Novak B.J."/>
            <person name="Rice E.S."/>
            <person name="O'Connell B."/>
            <person name="Chang D."/>
            <person name="Weber S."/>
            <person name="Shapiro B."/>
        </authorList>
    </citation>
    <scope>NUCLEOTIDE SEQUENCE [LARGE SCALE GENOMIC DNA]</scope>
    <source>
        <strain evidence="2">BTP2013</strain>
        <tissue evidence="2">Blood</tissue>
    </source>
</reference>
<dbReference type="EMBL" id="LSYS01005497">
    <property type="protein sequence ID" value="OPJ76828.1"/>
    <property type="molecule type" value="Genomic_DNA"/>
</dbReference>
<proteinExistence type="predicted"/>
<dbReference type="AlphaFoldDB" id="A0A1V4JX96"/>
<feature type="transmembrane region" description="Helical" evidence="1">
    <location>
        <begin position="47"/>
        <end position="69"/>
    </location>
</feature>
<keyword evidence="1" id="KW-0472">Membrane</keyword>
<dbReference type="Proteomes" id="UP000190648">
    <property type="component" value="Unassembled WGS sequence"/>
</dbReference>
<protein>
    <submittedName>
        <fullName evidence="2">Uncharacterized protein</fullName>
    </submittedName>
</protein>